<protein>
    <recommendedName>
        <fullName evidence="4">NAD dependent epimerase/dehydratase family protein</fullName>
    </recommendedName>
</protein>
<evidence type="ECO:0000313" key="2">
    <source>
        <dbReference type="EMBL" id="SOD97153.1"/>
    </source>
</evidence>
<dbReference type="AlphaFoldDB" id="A0A286G7Y6"/>
<accession>A0A286G7Y6</accession>
<dbReference type="Proteomes" id="UP000219452">
    <property type="component" value="Unassembled WGS sequence"/>
</dbReference>
<reference evidence="1" key="2">
    <citation type="submission" date="2017-09" db="EMBL/GenBank/DDBJ databases">
        <authorList>
            <person name="Ehlers B."/>
            <person name="Leendertz F.H."/>
        </authorList>
    </citation>
    <scope>NUCLEOTIDE SEQUENCE [LARGE SCALE GENOMIC DNA]</scope>
    <source>
        <strain evidence="1">DSM 29961</strain>
    </source>
</reference>
<proteinExistence type="predicted"/>
<keyword evidence="3" id="KW-1185">Reference proteome</keyword>
<feature type="non-terminal residue" evidence="1">
    <location>
        <position position="31"/>
    </location>
</feature>
<evidence type="ECO:0000313" key="3">
    <source>
        <dbReference type="Proteomes" id="UP000219452"/>
    </source>
</evidence>
<dbReference type="EMBL" id="OCNH01000003">
    <property type="protein sequence ID" value="SOD91612.1"/>
    <property type="molecule type" value="Genomic_DNA"/>
</dbReference>
<gene>
    <name evidence="1" type="ORF">SAMN06269250_3552</name>
    <name evidence="2" type="ORF">SAMN06269250_5691</name>
</gene>
<reference evidence="3" key="1">
    <citation type="submission" date="2017-09" db="EMBL/GenBank/DDBJ databases">
        <authorList>
            <person name="Varghese N."/>
            <person name="Submissions S."/>
        </authorList>
    </citation>
    <scope>NUCLEOTIDE SEQUENCE [LARGE SCALE GENOMIC DNA]</scope>
    <source>
        <strain evidence="3">DSM 29961</strain>
    </source>
</reference>
<evidence type="ECO:0008006" key="4">
    <source>
        <dbReference type="Google" id="ProtNLM"/>
    </source>
</evidence>
<evidence type="ECO:0000313" key="1">
    <source>
        <dbReference type="EMBL" id="SOD91612.1"/>
    </source>
</evidence>
<sequence length="31" mass="3169">MKIALVTGSAGLIGSEAVAFFADKFDLIIGI</sequence>
<dbReference type="EMBL" id="OCNH01000006">
    <property type="protein sequence ID" value="SOD97153.1"/>
    <property type="molecule type" value="Genomic_DNA"/>
</dbReference>
<name>A0A286G7Y6_9BACT</name>
<organism evidence="1 3">
    <name type="scientific">Spirosoma fluviale</name>
    <dbReference type="NCBI Taxonomy" id="1597977"/>
    <lineage>
        <taxon>Bacteria</taxon>
        <taxon>Pseudomonadati</taxon>
        <taxon>Bacteroidota</taxon>
        <taxon>Cytophagia</taxon>
        <taxon>Cytophagales</taxon>
        <taxon>Cytophagaceae</taxon>
        <taxon>Spirosoma</taxon>
    </lineage>
</organism>